<dbReference type="EMBL" id="WSFT01000039">
    <property type="protein sequence ID" value="MBS4538979.1"/>
    <property type="molecule type" value="Genomic_DNA"/>
</dbReference>
<dbReference type="Pfam" id="PF13302">
    <property type="entry name" value="Acetyltransf_3"/>
    <property type="match status" value="1"/>
</dbReference>
<accession>A0A942UTJ9</accession>
<dbReference type="InterPro" id="IPR016181">
    <property type="entry name" value="Acyl_CoA_acyltransferase"/>
</dbReference>
<feature type="domain" description="N-acetyltransferase" evidence="1">
    <location>
        <begin position="3"/>
        <end position="51"/>
    </location>
</feature>
<organism evidence="2 3">
    <name type="scientific">Anaeromonas frigoriresistens</name>
    <dbReference type="NCBI Taxonomy" id="2683708"/>
    <lineage>
        <taxon>Bacteria</taxon>
        <taxon>Bacillati</taxon>
        <taxon>Bacillota</taxon>
        <taxon>Tissierellia</taxon>
        <taxon>Tissierellales</taxon>
        <taxon>Thermohalobacteraceae</taxon>
        <taxon>Anaeromonas</taxon>
    </lineage>
</organism>
<proteinExistence type="predicted"/>
<dbReference type="PANTHER" id="PTHR43792">
    <property type="entry name" value="GNAT FAMILY, PUTATIVE (AFU_ORTHOLOGUE AFUA_3G00765)-RELATED-RELATED"/>
    <property type="match status" value="1"/>
</dbReference>
<evidence type="ECO:0000259" key="1">
    <source>
        <dbReference type="Pfam" id="PF13302"/>
    </source>
</evidence>
<dbReference type="InterPro" id="IPR000182">
    <property type="entry name" value="GNAT_dom"/>
</dbReference>
<dbReference type="Proteomes" id="UP000724672">
    <property type="component" value="Unassembled WGS sequence"/>
</dbReference>
<reference evidence="2" key="1">
    <citation type="submission" date="2019-12" db="EMBL/GenBank/DDBJ databases">
        <title>Clostridiaceae gen. nov. sp. nov., isolated from sediment in Xinjiang, China.</title>
        <authorList>
            <person name="Zhang R."/>
        </authorList>
    </citation>
    <scope>NUCLEOTIDE SEQUENCE</scope>
    <source>
        <strain evidence="2">D2Q-11</strain>
    </source>
</reference>
<dbReference type="InterPro" id="IPR051531">
    <property type="entry name" value="N-acetyltransferase"/>
</dbReference>
<comment type="caution">
    <text evidence="2">The sequence shown here is derived from an EMBL/GenBank/DDBJ whole genome shotgun (WGS) entry which is preliminary data.</text>
</comment>
<dbReference type="Gene3D" id="3.40.630.30">
    <property type="match status" value="1"/>
</dbReference>
<sequence>MLPDYQKFGYGIESASLLLKFGFQNLKAHKIVGMCNSENLGSSRIMQKVGMCREEFSEKNCFGMGNGLTNIFFSILDKEYFYNK</sequence>
<name>A0A942UTJ9_9FIRM</name>
<protein>
    <submittedName>
        <fullName evidence="2">GNAT family N-acetyltransferase</fullName>
    </submittedName>
</protein>
<dbReference type="SUPFAM" id="SSF55729">
    <property type="entry name" value="Acyl-CoA N-acyltransferases (Nat)"/>
    <property type="match status" value="1"/>
</dbReference>
<gene>
    <name evidence="2" type="ORF">GOQ27_10925</name>
</gene>
<keyword evidence="3" id="KW-1185">Reference proteome</keyword>
<evidence type="ECO:0000313" key="2">
    <source>
        <dbReference type="EMBL" id="MBS4538979.1"/>
    </source>
</evidence>
<dbReference type="AlphaFoldDB" id="A0A942UTJ9"/>
<evidence type="ECO:0000313" key="3">
    <source>
        <dbReference type="Proteomes" id="UP000724672"/>
    </source>
</evidence>
<dbReference type="PANTHER" id="PTHR43792:SF1">
    <property type="entry name" value="N-ACETYLTRANSFERASE DOMAIN-CONTAINING PROTEIN"/>
    <property type="match status" value="1"/>
</dbReference>
<dbReference type="GO" id="GO:0016747">
    <property type="term" value="F:acyltransferase activity, transferring groups other than amino-acyl groups"/>
    <property type="evidence" value="ECO:0007669"/>
    <property type="project" value="InterPro"/>
</dbReference>